<dbReference type="InterPro" id="IPR051604">
    <property type="entry name" value="Ergot_Alk_Oxidoreductase"/>
</dbReference>
<dbReference type="RefSeq" id="WP_203917913.1">
    <property type="nucleotide sequence ID" value="NZ_BONZ01000022.1"/>
</dbReference>
<evidence type="ECO:0000313" key="3">
    <source>
        <dbReference type="Proteomes" id="UP000642748"/>
    </source>
</evidence>
<reference evidence="2" key="1">
    <citation type="submission" date="2021-01" db="EMBL/GenBank/DDBJ databases">
        <title>Whole genome shotgun sequence of Rugosimonospora africana NBRC 104875.</title>
        <authorList>
            <person name="Komaki H."/>
            <person name="Tamura T."/>
        </authorList>
    </citation>
    <scope>NUCLEOTIDE SEQUENCE</scope>
    <source>
        <strain evidence="2">NBRC 104875</strain>
    </source>
</reference>
<proteinExistence type="predicted"/>
<protein>
    <submittedName>
        <fullName evidence="2">Nucleotide-diphosphate-sugar epimerase</fullName>
    </submittedName>
</protein>
<dbReference type="PANTHER" id="PTHR43162">
    <property type="match status" value="1"/>
</dbReference>
<organism evidence="2 3">
    <name type="scientific">Rugosimonospora africana</name>
    <dbReference type="NCBI Taxonomy" id="556532"/>
    <lineage>
        <taxon>Bacteria</taxon>
        <taxon>Bacillati</taxon>
        <taxon>Actinomycetota</taxon>
        <taxon>Actinomycetes</taxon>
        <taxon>Micromonosporales</taxon>
        <taxon>Micromonosporaceae</taxon>
        <taxon>Rugosimonospora</taxon>
    </lineage>
</organism>
<gene>
    <name evidence="2" type="ORF">Raf01_24110</name>
</gene>
<accession>A0A8J3QPS9</accession>
<dbReference type="Pfam" id="PF13460">
    <property type="entry name" value="NAD_binding_10"/>
    <property type="match status" value="1"/>
</dbReference>
<feature type="domain" description="NAD(P)-binding" evidence="1">
    <location>
        <begin position="6"/>
        <end position="178"/>
    </location>
</feature>
<dbReference type="SUPFAM" id="SSF51735">
    <property type="entry name" value="NAD(P)-binding Rossmann-fold domains"/>
    <property type="match status" value="1"/>
</dbReference>
<dbReference type="Gene3D" id="3.40.50.720">
    <property type="entry name" value="NAD(P)-binding Rossmann-like Domain"/>
    <property type="match status" value="1"/>
</dbReference>
<dbReference type="InterPro" id="IPR016040">
    <property type="entry name" value="NAD(P)-bd_dom"/>
</dbReference>
<name>A0A8J3QPS9_9ACTN</name>
<dbReference type="AlphaFoldDB" id="A0A8J3QPS9"/>
<dbReference type="PANTHER" id="PTHR43162:SF1">
    <property type="entry name" value="PRESTALK A DIFFERENTIATION PROTEIN A"/>
    <property type="match status" value="1"/>
</dbReference>
<evidence type="ECO:0000259" key="1">
    <source>
        <dbReference type="Pfam" id="PF13460"/>
    </source>
</evidence>
<dbReference type="EMBL" id="BONZ01000022">
    <property type="protein sequence ID" value="GIH14239.1"/>
    <property type="molecule type" value="Genomic_DNA"/>
</dbReference>
<dbReference type="InterPro" id="IPR036291">
    <property type="entry name" value="NAD(P)-bd_dom_sf"/>
</dbReference>
<comment type="caution">
    <text evidence="2">The sequence shown here is derived from an EMBL/GenBank/DDBJ whole genome shotgun (WGS) entry which is preliminary data.</text>
</comment>
<keyword evidence="3" id="KW-1185">Reference proteome</keyword>
<dbReference type="Gene3D" id="3.90.25.10">
    <property type="entry name" value="UDP-galactose 4-epimerase, domain 1"/>
    <property type="match status" value="1"/>
</dbReference>
<evidence type="ECO:0000313" key="2">
    <source>
        <dbReference type="EMBL" id="GIH14239.1"/>
    </source>
</evidence>
<dbReference type="Proteomes" id="UP000642748">
    <property type="component" value="Unassembled WGS sequence"/>
</dbReference>
<sequence>MILVTGATGNVGRHVVAQLRRAGEPIRALTRDPAGKTLPDGVEVATGDLARPETLAPAFAGVDRMLLLPHAETARDVVALARQAGVRRIVALSSSAVDTTTGDPTYYANAVYLPVEHAVQQSGLMWTLVRGGEFMANTLGWAGSIRDEHVVRELHGDVRGVPVHEADVADVAVAALLEDGHAGSAYAVTGPAPITRREQVRVIGDLLGHELRFVDITLDQARERWRGLGVPDDAIEYIIRPPGSLSPNSDPVSPDYQRAVGRPGRTYAQWVADNLDAFR</sequence>